<evidence type="ECO:0000313" key="2">
    <source>
        <dbReference type="EMBL" id="MBE1560038.1"/>
    </source>
</evidence>
<evidence type="ECO:0000256" key="1">
    <source>
        <dbReference type="SAM" id="MobiDB-lite"/>
    </source>
</evidence>
<feature type="compositionally biased region" description="Basic residues" evidence="1">
    <location>
        <begin position="1"/>
        <end position="16"/>
    </location>
</feature>
<dbReference type="RefSeq" id="WP_192775185.1">
    <property type="nucleotide sequence ID" value="NZ_BAAASY010000044.1"/>
</dbReference>
<dbReference type="EMBL" id="JADBEF010000001">
    <property type="protein sequence ID" value="MBE1560038.1"/>
    <property type="molecule type" value="Genomic_DNA"/>
</dbReference>
<gene>
    <name evidence="2" type="ORF">H4W81_002817</name>
</gene>
<organism evidence="2 3">
    <name type="scientific">Nonomuraea africana</name>
    <dbReference type="NCBI Taxonomy" id="46171"/>
    <lineage>
        <taxon>Bacteria</taxon>
        <taxon>Bacillati</taxon>
        <taxon>Actinomycetota</taxon>
        <taxon>Actinomycetes</taxon>
        <taxon>Streptosporangiales</taxon>
        <taxon>Streptosporangiaceae</taxon>
        <taxon>Nonomuraea</taxon>
    </lineage>
</organism>
<reference evidence="2 3" key="1">
    <citation type="submission" date="2020-10" db="EMBL/GenBank/DDBJ databases">
        <title>Sequencing the genomes of 1000 actinobacteria strains.</title>
        <authorList>
            <person name="Klenk H.-P."/>
        </authorList>
    </citation>
    <scope>NUCLEOTIDE SEQUENCE [LARGE SCALE GENOMIC DNA]</scope>
    <source>
        <strain evidence="2 3">DSM 43748</strain>
    </source>
</reference>
<name>A0ABR9KEE8_9ACTN</name>
<feature type="region of interest" description="Disordered" evidence="1">
    <location>
        <begin position="119"/>
        <end position="145"/>
    </location>
</feature>
<protein>
    <submittedName>
        <fullName evidence="2">Uncharacterized protein</fullName>
    </submittedName>
</protein>
<accession>A0ABR9KEE8</accession>
<keyword evidence="3" id="KW-1185">Reference proteome</keyword>
<comment type="caution">
    <text evidence="2">The sequence shown here is derived from an EMBL/GenBank/DDBJ whole genome shotgun (WGS) entry which is preliminary data.</text>
</comment>
<feature type="compositionally biased region" description="Low complexity" evidence="1">
    <location>
        <begin position="17"/>
        <end position="28"/>
    </location>
</feature>
<dbReference type="Proteomes" id="UP000661607">
    <property type="component" value="Unassembled WGS sequence"/>
</dbReference>
<evidence type="ECO:0000313" key="3">
    <source>
        <dbReference type="Proteomes" id="UP000661607"/>
    </source>
</evidence>
<proteinExistence type="predicted"/>
<sequence>MPKDHARKHAARRRQRATGGSYTSAAAGTLHSHPVPDLRFLADLPFHAGEKVDLKRAALLVGACRAGCSTCQGALIPMLLADERAPATVALLAGAAYAPWLATSLPAASSTTRAWVPLQARTSWRRGRSGRHRRRSGPTARPPSP</sequence>
<feature type="region of interest" description="Disordered" evidence="1">
    <location>
        <begin position="1"/>
        <end position="28"/>
    </location>
</feature>
<feature type="compositionally biased region" description="Basic residues" evidence="1">
    <location>
        <begin position="123"/>
        <end position="136"/>
    </location>
</feature>